<sequence>MSINATLIGQIVFVLAIIMIVSTLKFAKGKADNLALVGLYALLLNFTMPPVGWLYCGYWANKKG</sequence>
<feature type="transmembrane region" description="Helical" evidence="1">
    <location>
        <begin position="34"/>
        <end position="55"/>
    </location>
</feature>
<evidence type="ECO:0000313" key="2">
    <source>
        <dbReference type="EMBL" id="GIU36026.1"/>
    </source>
</evidence>
<evidence type="ECO:0000313" key="5">
    <source>
        <dbReference type="Proteomes" id="UP000773469"/>
    </source>
</evidence>
<dbReference type="Proteomes" id="UP000773469">
    <property type="component" value="Unassembled WGS sequence"/>
</dbReference>
<dbReference type="RefSeq" id="WP_028763563.1">
    <property type="nucleotide sequence ID" value="NZ_BPEU01000003.1"/>
</dbReference>
<reference evidence="2 5" key="2">
    <citation type="submission" date="2021-05" db="EMBL/GenBank/DDBJ databases">
        <title>Molecular characterization for Shewanella algae harboring chromosomal blaOXA-55-like strains isolated from clinical and environment sample.</title>
        <authorList>
            <person name="Ohama Y."/>
            <person name="Aoki K."/>
            <person name="Harada S."/>
            <person name="Moriya K."/>
            <person name="Ishii Y."/>
            <person name="Tateda K."/>
        </authorList>
    </citation>
    <scope>NUCLEOTIDE SEQUENCE [LARGE SCALE GENOMIC DNA]</scope>
    <source>
        <strain evidence="2 5">MBTL60-118</strain>
    </source>
</reference>
<evidence type="ECO:0000256" key="1">
    <source>
        <dbReference type="SAM" id="Phobius"/>
    </source>
</evidence>
<keyword evidence="1" id="KW-0812">Transmembrane</keyword>
<keyword evidence="5" id="KW-1185">Reference proteome</keyword>
<dbReference type="STRING" id="23.BEL05_07180"/>
<comment type="caution">
    <text evidence="3">The sequence shown here is derived from an EMBL/GenBank/DDBJ whole genome shotgun (WGS) entry which is preliminary data.</text>
</comment>
<proteinExistence type="predicted"/>
<dbReference type="AlphaFoldDB" id="A0A1E5IZ09"/>
<keyword evidence="1" id="KW-1133">Transmembrane helix</keyword>
<name>A0A1E5IZ09_SHECO</name>
<dbReference type="EMBL" id="MCBT01000008">
    <property type="protein sequence ID" value="OEG75388.1"/>
    <property type="molecule type" value="Genomic_DNA"/>
</dbReference>
<evidence type="ECO:0008006" key="6">
    <source>
        <dbReference type="Google" id="ProtNLM"/>
    </source>
</evidence>
<feature type="transmembrane region" description="Helical" evidence="1">
    <location>
        <begin position="6"/>
        <end position="27"/>
    </location>
</feature>
<protein>
    <recommendedName>
        <fullName evidence="6">Cardiolipin synthase N-terminal domain-containing protein</fullName>
    </recommendedName>
</protein>
<evidence type="ECO:0000313" key="4">
    <source>
        <dbReference type="Proteomes" id="UP000095230"/>
    </source>
</evidence>
<evidence type="ECO:0000313" key="3">
    <source>
        <dbReference type="EMBL" id="OEG75388.1"/>
    </source>
</evidence>
<dbReference type="EMBL" id="BPEU01000003">
    <property type="protein sequence ID" value="GIU36026.1"/>
    <property type="molecule type" value="Genomic_DNA"/>
</dbReference>
<dbReference type="OrthoDB" id="5739727at2"/>
<gene>
    <name evidence="3" type="ORF">BEL05_07180</name>
    <name evidence="2" type="ORF">TUM3794_04540</name>
</gene>
<accession>A0A1E5IZ09</accession>
<keyword evidence="1" id="KW-0472">Membrane</keyword>
<dbReference type="Proteomes" id="UP000095230">
    <property type="component" value="Unassembled WGS sequence"/>
</dbReference>
<organism evidence="3 4">
    <name type="scientific">Shewanella colwelliana</name>
    <name type="common">Alteromonas colwelliana</name>
    <dbReference type="NCBI Taxonomy" id="23"/>
    <lineage>
        <taxon>Bacteria</taxon>
        <taxon>Pseudomonadati</taxon>
        <taxon>Pseudomonadota</taxon>
        <taxon>Gammaproteobacteria</taxon>
        <taxon>Alteromonadales</taxon>
        <taxon>Shewanellaceae</taxon>
        <taxon>Shewanella</taxon>
    </lineage>
</organism>
<reference evidence="3 4" key="1">
    <citation type="submission" date="2016-07" db="EMBL/GenBank/DDBJ databases">
        <title>Whole-genome of two Shewanella species isolated from a digestive organ of sea cucumber Apostichopus japonicus Selenka 1867.</title>
        <authorList>
            <person name="Hong H.-H."/>
            <person name="Choi H."/>
            <person name="Cheon S."/>
            <person name="Oh J.-S."/>
            <person name="Lee H.-G."/>
            <person name="Park C."/>
        </authorList>
    </citation>
    <scope>NUCLEOTIDE SEQUENCE [LARGE SCALE GENOMIC DNA]</scope>
    <source>
        <strain evidence="3 4">CSB03KR</strain>
    </source>
</reference>